<dbReference type="GO" id="GO:0031491">
    <property type="term" value="F:nucleosome binding"/>
    <property type="evidence" value="ECO:0007669"/>
    <property type="project" value="TreeGrafter"/>
</dbReference>
<comment type="function">
    <text evidence="1">Has a role in a nucleosome assembly pathway that is required for the integrity of heterochromatin and proper chromosome segregation.</text>
</comment>
<keyword evidence="8" id="KW-1185">Reference proteome</keyword>
<proteinExistence type="inferred from homology"/>
<organism evidence="7 8">
    <name type="scientific">Plenodomus tracheiphilus IPT5</name>
    <dbReference type="NCBI Taxonomy" id="1408161"/>
    <lineage>
        <taxon>Eukaryota</taxon>
        <taxon>Fungi</taxon>
        <taxon>Dikarya</taxon>
        <taxon>Ascomycota</taxon>
        <taxon>Pezizomycotina</taxon>
        <taxon>Dothideomycetes</taxon>
        <taxon>Pleosporomycetidae</taxon>
        <taxon>Pleosporales</taxon>
        <taxon>Pleosporineae</taxon>
        <taxon>Leptosphaeriaceae</taxon>
        <taxon>Plenodomus</taxon>
    </lineage>
</organism>
<evidence type="ECO:0000256" key="2">
    <source>
        <dbReference type="ARBA" id="ARBA00004123"/>
    </source>
</evidence>
<feature type="region of interest" description="Disordered" evidence="6">
    <location>
        <begin position="1815"/>
        <end position="1844"/>
    </location>
</feature>
<feature type="compositionally biased region" description="Acidic residues" evidence="6">
    <location>
        <begin position="1944"/>
        <end position="1961"/>
    </location>
</feature>
<feature type="region of interest" description="Disordered" evidence="6">
    <location>
        <begin position="396"/>
        <end position="465"/>
    </location>
</feature>
<evidence type="ECO:0000256" key="5">
    <source>
        <dbReference type="ARBA" id="ARBA00023242"/>
    </source>
</evidence>
<evidence type="ECO:0000256" key="1">
    <source>
        <dbReference type="ARBA" id="ARBA00002687"/>
    </source>
</evidence>
<dbReference type="InterPro" id="IPR033053">
    <property type="entry name" value="Hir3/CABIN1"/>
</dbReference>
<feature type="compositionally biased region" description="Acidic residues" evidence="6">
    <location>
        <begin position="2004"/>
        <end position="2024"/>
    </location>
</feature>
<keyword evidence="5" id="KW-0539">Nucleus</keyword>
<evidence type="ECO:0000313" key="8">
    <source>
        <dbReference type="Proteomes" id="UP000799423"/>
    </source>
</evidence>
<dbReference type="EMBL" id="MU006299">
    <property type="protein sequence ID" value="KAF2852227.1"/>
    <property type="molecule type" value="Genomic_DNA"/>
</dbReference>
<dbReference type="PANTHER" id="PTHR15502:SF7">
    <property type="entry name" value="CALCINEURIN-BINDING PROTEIN CABIN-1"/>
    <property type="match status" value="1"/>
</dbReference>
<reference evidence="7" key="1">
    <citation type="submission" date="2020-01" db="EMBL/GenBank/DDBJ databases">
        <authorList>
            <consortium name="DOE Joint Genome Institute"/>
            <person name="Haridas S."/>
            <person name="Albert R."/>
            <person name="Binder M."/>
            <person name="Bloem J."/>
            <person name="Labutti K."/>
            <person name="Salamov A."/>
            <person name="Andreopoulos B."/>
            <person name="Baker S.E."/>
            <person name="Barry K."/>
            <person name="Bills G."/>
            <person name="Bluhm B.H."/>
            <person name="Cannon C."/>
            <person name="Castanera R."/>
            <person name="Culley D.E."/>
            <person name="Daum C."/>
            <person name="Ezra D."/>
            <person name="Gonzalez J.B."/>
            <person name="Henrissat B."/>
            <person name="Kuo A."/>
            <person name="Liang C."/>
            <person name="Lipzen A."/>
            <person name="Lutzoni F."/>
            <person name="Magnuson J."/>
            <person name="Mondo S."/>
            <person name="Nolan M."/>
            <person name="Ohm R."/>
            <person name="Pangilinan J."/>
            <person name="Park H.-J."/>
            <person name="Ramirez L."/>
            <person name="Alfaro M."/>
            <person name="Sun H."/>
            <person name="Tritt A."/>
            <person name="Yoshinaga Y."/>
            <person name="Zwiers L.-H."/>
            <person name="Turgeon B.G."/>
            <person name="Goodwin S.B."/>
            <person name="Spatafora J.W."/>
            <person name="Crous P.W."/>
            <person name="Grigoriev I.V."/>
        </authorList>
    </citation>
    <scope>NUCLEOTIDE SEQUENCE</scope>
    <source>
        <strain evidence="7">IPT5</strain>
    </source>
</reference>
<feature type="region of interest" description="Disordered" evidence="6">
    <location>
        <begin position="1756"/>
        <end position="1785"/>
    </location>
</feature>
<gene>
    <name evidence="7" type="ORF">T440DRAFT_37953</name>
</gene>
<dbReference type="PANTHER" id="PTHR15502">
    <property type="entry name" value="CALCINEURIN-BINDING PROTEIN CABIN 1-RELATED"/>
    <property type="match status" value="1"/>
</dbReference>
<feature type="region of interest" description="Disordered" evidence="6">
    <location>
        <begin position="850"/>
        <end position="877"/>
    </location>
</feature>
<name>A0A6A7BBU7_9PLEO</name>
<dbReference type="OrthoDB" id="77564at2759"/>
<evidence type="ECO:0000256" key="3">
    <source>
        <dbReference type="ARBA" id="ARBA00007335"/>
    </source>
</evidence>
<evidence type="ECO:0000313" key="7">
    <source>
        <dbReference type="EMBL" id="KAF2852227.1"/>
    </source>
</evidence>
<feature type="compositionally biased region" description="Polar residues" evidence="6">
    <location>
        <begin position="1902"/>
        <end position="1933"/>
    </location>
</feature>
<protein>
    <recommendedName>
        <fullName evidence="4">Histone transcription regulator 3 homolog</fullName>
    </recommendedName>
</protein>
<evidence type="ECO:0000256" key="6">
    <source>
        <dbReference type="SAM" id="MobiDB-lite"/>
    </source>
</evidence>
<comment type="similarity">
    <text evidence="3">Belongs to the HIR3 family.</text>
</comment>
<dbReference type="GO" id="GO:0000417">
    <property type="term" value="C:HIR complex"/>
    <property type="evidence" value="ECO:0007669"/>
    <property type="project" value="TreeGrafter"/>
</dbReference>
<feature type="compositionally biased region" description="Polar residues" evidence="6">
    <location>
        <begin position="325"/>
        <end position="340"/>
    </location>
</feature>
<feature type="region of interest" description="Disordered" evidence="6">
    <location>
        <begin position="1987"/>
        <end position="2045"/>
    </location>
</feature>
<sequence length="2045" mass="228922">MSKAAVSKASIWHPLNVEVAEQTAEDEADDTQEIQIEEALKLYAAALKSHSEGPQSFEQTAAAYKALFESDIFKYTESLSEYQRHQVFGEELVFDSILEDDFEAGPVQSAGAADSAPNTLPQILHLSYKNHGQFLLESMQYYVTEQGNIPQVDAWNNALSALNFFAEALDKEDTDLDLWMRAASVSAMLGSKRLTRYCLEAVLDGNDEQWESVLQLPGLEMGFAGQQLRDLVEKLEDSVSLMQPPLSAMKRKKLSETLKKRLNPFPFAPLPAEVAHDTRPAITKAAPESVSLTPSKWDWASVGEIILQQFIAEQRGMTDKVAPGSNITFNIPSDSGTPEQNEPEPVAEAVDATLPSPKSFAPARPAETSQPDAIMLSVAVGEMQVAAADDETMIEEPSGGAEVNNEDVGATASLKEPPLPPSRKRSTDSAGLPETAEGGRSRSKRIRGRDTVTEPAAGSNGRAAQDAAKLLQEQLESYTHADSCLHEIVKDIYLRLGVEDLKEPSELRNILSALPEVTTTDPIDRAACDMFLALKSGKAKGAQILLSSESFDLLGVTRDAGLNAFLGFAKSGSGPPCSKPMLCDQKLGTFTRNVNQSWLSTKEVAFAWMEALLSPKFFTSQEQAQSDNDASYIRFRWAEDVKRNLVQIIVNVDEFIHERMLERIEAINRRMLEAHHRSQDYRISDHDASQIEIVETLFELHLDVYSLIKHPHSQVDVNTQILQSDRLERWSLLARDAMQLRSASDFSPSMDDLALRHIWASVFHISVNDEVPPEHTISAMGELKGIFQSLGDHIVQLQNNAVMPELSVAAIDRELVRISMKDFFLKVFDQDEEDPVAVIESLEPILEEQTMVQPASDESAASGEDNTDARSSSTVSVGEELSGEIQFHRPSPVFEMRKFLDSANVNVRLSLWHRLRVAYEAIEYPPKVVACYLRSIETLTNDCASSNFQELSLQDRQVKLLTRFRVIDDMVVKILRIFRDEKSAFDCLAYEHVQTSMTAINGLLRILSAADMFRDLVRINHTPMPRIEGLPSQTFVTMSARIDDIHLRLWILQYHLLREAISQDQEDFPTPSDDLFEFLRHVHHATGVRHFCHQSNRQFLRQAKDELLRLDDVIDGNSYATELCQVLFDLYGLKLFVNPLECQEFSATPDAIDKKTAFSILPFVMSQVAKVDIKDLPKTELKGTVEKVHAALGRPKQHEDISFNRKIISTFFKSPLNPVSLFSCLKGIGSLPTKQIRADEAVAASKGWYYMMGNIALSKFRSQKRMTQGPTEDLNYAQAFFVQDLEYSMERWETWYRLAQANDTQLEEAVSWNADKLNSNSVELVNFQRAAINCYIMAVACAVRDADAAPQTMDKVAQMYTEFGNRIYASSREPFGMEAFQVREAEKRFCNNTESHNTYRDITFVPLQPYTAWKFASTLYKRAIKGQPKKWWNHYMLGKCAWKMWLATNNAMHYAQSVGAPPPPDQGQPSWDEVVDAFIGAIEALPSKKGRSGEPILEPHYKLVSIVHKLFLRRAISYEKGVELLAHSSYSRNVTAPTGMEDWERYILAVLKVLRTVDKSSWHHRIISRSAHIIYEEGKDIQLAGQAKHELTQQMFTKTMTVQVWKPENERPGRHFVYTTRYTRYFLELLDLTTDKTNFEALAKRVRRKQTDFFEHQKLWQEMCSRYLKLLRRIGQVPDGQEDSAFKSVNHDEFNVLALRLEAWCQNPATQHPVLDVLRDAIELKRLNNGLMKSPPIDDLIGDTYAMLYTLISPTLPPLPTEQQQQPVQPPQPGPSLTAPTQSSGAMPISSLMQVQVDGPHDPLTVPVPPYLYQPTPLQSQPPPQVATPAELPPKSRAKAVGRREVARRAEACVQKATATPAPLPTSMPIRSPPVLHATPASLNARPTSPEKTETVHVAPISNDNLQVSFDNEIGDNNSGSATAAASVNNDEVQPSAPASVHDDADDESELSELDEDEVQEIEQQVGGQGFSRRDASGTAIAFGSAIANKARDEDATSSAVKEEDVEDDEEQEDDDDDGDDDVIDVQPRGKRDEAETMDVDSPKE</sequence>
<feature type="compositionally biased region" description="Basic and acidic residues" evidence="6">
    <location>
        <begin position="2028"/>
        <end position="2045"/>
    </location>
</feature>
<evidence type="ECO:0000256" key="4">
    <source>
        <dbReference type="ARBA" id="ARBA00014848"/>
    </source>
</evidence>
<dbReference type="Proteomes" id="UP000799423">
    <property type="component" value="Unassembled WGS sequence"/>
</dbReference>
<dbReference type="GO" id="GO:0006325">
    <property type="term" value="P:chromatin organization"/>
    <property type="evidence" value="ECO:0007669"/>
    <property type="project" value="InterPro"/>
</dbReference>
<dbReference type="GO" id="GO:0005634">
    <property type="term" value="C:nucleus"/>
    <property type="evidence" value="ECO:0007669"/>
    <property type="project" value="UniProtKB-SubCell"/>
</dbReference>
<comment type="subcellular location">
    <subcellularLocation>
        <location evidence="2">Nucleus</location>
    </subcellularLocation>
</comment>
<feature type="region of interest" description="Disordered" evidence="6">
    <location>
        <begin position="323"/>
        <end position="346"/>
    </location>
</feature>
<accession>A0A6A7BBU7</accession>
<feature type="region of interest" description="Disordered" evidence="6">
    <location>
        <begin position="1857"/>
        <end position="1974"/>
    </location>
</feature>